<proteinExistence type="predicted"/>
<protein>
    <submittedName>
        <fullName evidence="2">Stage III sporulation protein SpoAB</fullName>
    </submittedName>
</protein>
<dbReference type="RefSeq" id="WP_044037834.1">
    <property type="nucleotide sequence ID" value="NZ_HG917868.1"/>
</dbReference>
<accession>W6S2T8</accession>
<dbReference type="AlphaFoldDB" id="W6S2T8"/>
<evidence type="ECO:0000313" key="3">
    <source>
        <dbReference type="Proteomes" id="UP000019426"/>
    </source>
</evidence>
<dbReference type="Pfam" id="PF09548">
    <property type="entry name" value="Spore_III_AB"/>
    <property type="match status" value="1"/>
</dbReference>
<reference evidence="2 3" key="1">
    <citation type="submission" date="2013-11" db="EMBL/GenBank/DDBJ databases">
        <title>Complete genome sequence of Clostridum sp. M2/40.</title>
        <authorList>
            <person name="Wibberg D."/>
            <person name="Puehler A."/>
            <person name="Schlueter A."/>
        </authorList>
    </citation>
    <scope>NUCLEOTIDE SEQUENCE [LARGE SCALE GENOMIC DNA]</scope>
    <source>
        <strain evidence="3">M2/40</strain>
    </source>
</reference>
<keyword evidence="1" id="KW-0472">Membrane</keyword>
<keyword evidence="1" id="KW-0812">Transmembrane</keyword>
<dbReference type="OrthoDB" id="1957909at2"/>
<evidence type="ECO:0000256" key="1">
    <source>
        <dbReference type="SAM" id="Phobius"/>
    </source>
</evidence>
<dbReference type="KEGG" id="clt:CM240_1463"/>
<dbReference type="Proteomes" id="UP000019426">
    <property type="component" value="Chromosome M2/40_rep1"/>
</dbReference>
<feature type="transmembrane region" description="Helical" evidence="1">
    <location>
        <begin position="6"/>
        <end position="26"/>
    </location>
</feature>
<evidence type="ECO:0000313" key="2">
    <source>
        <dbReference type="EMBL" id="CDM68622.1"/>
    </source>
</evidence>
<keyword evidence="3" id="KW-1185">Reference proteome</keyword>
<dbReference type="PIRSF" id="PIRSF021435">
    <property type="entry name" value="SpoIIIAB"/>
    <property type="match status" value="1"/>
</dbReference>
<dbReference type="PATRIC" id="fig|1216932.3.peg.1456"/>
<organism evidence="2 3">
    <name type="scientific">Clostridium bornimense</name>
    <dbReference type="NCBI Taxonomy" id="1216932"/>
    <lineage>
        <taxon>Bacteria</taxon>
        <taxon>Bacillati</taxon>
        <taxon>Bacillota</taxon>
        <taxon>Clostridia</taxon>
        <taxon>Eubacteriales</taxon>
        <taxon>Clostridiaceae</taxon>
        <taxon>Clostridium</taxon>
    </lineage>
</organism>
<sequence>MIIKIIGSLIILGSTTIAGFILGDIVKARFEQLMELQKAINIIKNEMIYSFDVLENILLTTSKHVKGSISLIFKRASEIIYAKEVDNVKEAFDKALEEISHNLNKEDIEVIRAMATSIGNFDVDGESELLNLTLINIERQLKESEELKNKNLKMYRSLGICIGLIIVIFIF</sequence>
<dbReference type="EMBL" id="HG917868">
    <property type="protein sequence ID" value="CDM68622.1"/>
    <property type="molecule type" value="Genomic_DNA"/>
</dbReference>
<keyword evidence="1" id="KW-1133">Transmembrane helix</keyword>
<dbReference type="HOGENOM" id="CLU_120887_1_0_9"/>
<name>W6S2T8_9CLOT</name>
<gene>
    <name evidence="2" type="ORF">CM240_1463</name>
</gene>
<dbReference type="eggNOG" id="ENOG5032S0Q">
    <property type="taxonomic scope" value="Bacteria"/>
</dbReference>
<dbReference type="STRING" id="1216932.CM240_1463"/>
<dbReference type="InterPro" id="IPR014198">
    <property type="entry name" value="Spore_III_AB"/>
</dbReference>